<dbReference type="OrthoDB" id="191139at2759"/>
<dbReference type="SUPFAM" id="SSF51735">
    <property type="entry name" value="NAD(P)-binding Rossmann-fold domains"/>
    <property type="match status" value="1"/>
</dbReference>
<dbReference type="EMBL" id="DS995901">
    <property type="protein sequence ID" value="EEA24068.1"/>
    <property type="molecule type" value="Genomic_DNA"/>
</dbReference>
<dbReference type="PhylomeDB" id="B6QF33"/>
<evidence type="ECO:0000256" key="2">
    <source>
        <dbReference type="ARBA" id="ARBA00023002"/>
    </source>
</evidence>
<comment type="similarity">
    <text evidence="1">Belongs to the short-chain dehydrogenases/reductases (SDR) family.</text>
</comment>
<dbReference type="PANTHER" id="PTHR43157">
    <property type="entry name" value="PHOSPHATIDYLINOSITOL-GLYCAN BIOSYNTHESIS CLASS F PROTEIN-RELATED"/>
    <property type="match status" value="1"/>
</dbReference>
<accession>B6QF33</accession>
<dbReference type="PRINTS" id="PR00081">
    <property type="entry name" value="GDHRDH"/>
</dbReference>
<proteinExistence type="inferred from homology"/>
<dbReference type="Pfam" id="PF00106">
    <property type="entry name" value="adh_short"/>
    <property type="match status" value="1"/>
</dbReference>
<sequence>MQSAVHSIVGPKKVTPNNLKGRVAVVLGGALGIGYEVSRAFALAGARVIMVNRKSEQGDAAIDAIKKESGSDAKIEWVGCDVGSLKQVKEAFTKLRESEERLDLLVLSAGINANQYCETKDKIDSHFQINWLGQFYAVNLLYPLIRKTSKLPDTPAPRIVWEASELHRMSPSDVKFESVAEINNPNVGSATLYARTKLAIILGVDYGLVQKVIKPNHDNIYALSVHPGAVNTTMQQQWKEAYPGLLGKLLTKTMIAISRDPEQGAYSALYASVSPEIEEKGWNGHYFTDPGQLGQRSTQASDPVLGDNLWNLSQKMIRDVVGEDALVDWNL</sequence>
<reference evidence="4" key="1">
    <citation type="journal article" date="2015" name="Genome Announc.">
        <title>Genome sequence of the AIDS-associated pathogen Penicillium marneffei (ATCC18224) and its near taxonomic relative Talaromyces stipitatus (ATCC10500).</title>
        <authorList>
            <person name="Nierman W.C."/>
            <person name="Fedorova-Abrams N.D."/>
            <person name="Andrianopoulos A."/>
        </authorList>
    </citation>
    <scope>NUCLEOTIDE SEQUENCE [LARGE SCALE GENOMIC DNA]</scope>
    <source>
        <strain evidence="4">ATCC 18224 / CBS 334.59 / QM 7333</strain>
    </source>
</reference>
<evidence type="ECO:0000313" key="4">
    <source>
        <dbReference type="Proteomes" id="UP000001294"/>
    </source>
</evidence>
<dbReference type="GO" id="GO:0016491">
    <property type="term" value="F:oxidoreductase activity"/>
    <property type="evidence" value="ECO:0007669"/>
    <property type="project" value="UniProtKB-KW"/>
</dbReference>
<evidence type="ECO:0000256" key="1">
    <source>
        <dbReference type="ARBA" id="ARBA00006484"/>
    </source>
</evidence>
<dbReference type="Gene3D" id="3.40.50.720">
    <property type="entry name" value="NAD(P)-binding Rossmann-like Domain"/>
    <property type="match status" value="1"/>
</dbReference>
<dbReference type="InterPro" id="IPR036291">
    <property type="entry name" value="NAD(P)-bd_dom_sf"/>
</dbReference>
<keyword evidence="2" id="KW-0560">Oxidoreductase</keyword>
<organism evidence="3 4">
    <name type="scientific">Talaromyces marneffei (strain ATCC 18224 / CBS 334.59 / QM 7333)</name>
    <name type="common">Penicillium marneffei</name>
    <dbReference type="NCBI Taxonomy" id="441960"/>
    <lineage>
        <taxon>Eukaryota</taxon>
        <taxon>Fungi</taxon>
        <taxon>Dikarya</taxon>
        <taxon>Ascomycota</taxon>
        <taxon>Pezizomycotina</taxon>
        <taxon>Eurotiomycetes</taxon>
        <taxon>Eurotiomycetidae</taxon>
        <taxon>Eurotiales</taxon>
        <taxon>Trichocomaceae</taxon>
        <taxon>Talaromyces</taxon>
        <taxon>Talaromyces sect. Talaromyces</taxon>
    </lineage>
</organism>
<dbReference type="PANTHER" id="PTHR43157:SF31">
    <property type="entry name" value="PHOSPHATIDYLINOSITOL-GLYCAN BIOSYNTHESIS CLASS F PROTEIN"/>
    <property type="match status" value="1"/>
</dbReference>
<dbReference type="InterPro" id="IPR002347">
    <property type="entry name" value="SDR_fam"/>
</dbReference>
<keyword evidence="4" id="KW-1185">Reference proteome</keyword>
<gene>
    <name evidence="3" type="ORF">PMAA_080830</name>
</gene>
<dbReference type="HOGENOM" id="CLU_010194_44_6_1"/>
<protein>
    <submittedName>
        <fullName evidence="3">Short chain dehydrogenase/reductase family protein</fullName>
    </submittedName>
</protein>
<dbReference type="Proteomes" id="UP000001294">
    <property type="component" value="Unassembled WGS sequence"/>
</dbReference>
<name>B6QF33_TALMQ</name>
<dbReference type="VEuPathDB" id="FungiDB:PMAA_080830"/>
<dbReference type="AlphaFoldDB" id="B6QF33"/>
<evidence type="ECO:0000313" key="3">
    <source>
        <dbReference type="EMBL" id="EEA24068.1"/>
    </source>
</evidence>